<feature type="signal peptide" evidence="2">
    <location>
        <begin position="1"/>
        <end position="25"/>
    </location>
</feature>
<sequence length="814" mass="96617">MLRNSSPFWFALLIWSFLAINLCTSSNVISALKFSKDVSSSDHDRRFHFATKEERGTIAETEDGVISSVRISDGFNGTYHLQFITLEPNSLFLPVLLHADMVFYVHSGFVVYFIWSLGGGSMRWIDEENKKNHIDVEKGDIYRFPSGSVFYMRSNLESTREKLRVYSIFTDSNIENPQSLYIGAYSTINDLVRGFENKVLQTAFNVRGSDSLSKRDSTVPEEVLDEITKASKPPAIVHLTTTTKDKHSEDELDWRSGIIESLVKRGSNSSSSSSGDDYSNGKKKKKTKTVNLFKRKPDFSNCNGWSVALTNKDVSALKDSDMGIFMVNLTKGSMMGPHWNPRASEIAIVTHGQGMITVFCPSNANESGCKNMRFKVKEGDVFTVPRFHPMAQMAYNNDSLVFMGFNTNARQNHPQFLAGKSSVFRTLNKDILAMSFNVPNTRMEQLLGSQVESIILECVSCAEEEEDRMREEEQRERREEEARERKKEEAKRREEEEKARERQEEEERKREEEETRRRREEARREEEEAKRREEERQAEEARRKEEQQRKQEEEAKRRQEEARREEEEAKREEEKRQERERKQREEQERQEKEAQQQEEEAQRRREAEEAQRRQQEEEARRAEKARRRQEEEARREETAARRRQKEEARRAEEEEAQRQERQEEAESRRKEEERQQREREIEEAKRTKEERQQREREIEEAKRAEEERQQRERGREEARQERQQTEREEEEARRAEVARQQKEIEMEEAKRAEQERQRREREREEARQEEEERRGGGGEETRRVLREREEARQEEEERRGGGGEETRRVLNPRI</sequence>
<dbReference type="Proteomes" id="UP000316621">
    <property type="component" value="Chromosome 3"/>
</dbReference>
<keyword evidence="2" id="KW-0732">Signal</keyword>
<dbReference type="CDD" id="cd02244">
    <property type="entry name" value="cupin_7S_vicilin-like_N"/>
    <property type="match status" value="1"/>
</dbReference>
<dbReference type="Gramene" id="RZC55075">
    <property type="protein sequence ID" value="RZC55075"/>
    <property type="gene ID" value="C5167_013934"/>
</dbReference>
<evidence type="ECO:0000256" key="2">
    <source>
        <dbReference type="SAM" id="SignalP"/>
    </source>
</evidence>
<feature type="chain" id="PRO_5021388074" description="Cupin type-1 domain-containing protein" evidence="2">
    <location>
        <begin position="26"/>
        <end position="814"/>
    </location>
</feature>
<dbReference type="SMART" id="SM00835">
    <property type="entry name" value="Cupin_1"/>
    <property type="match status" value="1"/>
</dbReference>
<protein>
    <recommendedName>
        <fullName evidence="3">Cupin type-1 domain-containing protein</fullName>
    </recommendedName>
</protein>
<dbReference type="InterPro" id="IPR014710">
    <property type="entry name" value="RmlC-like_jellyroll"/>
</dbReference>
<feature type="compositionally biased region" description="Basic and acidic residues" evidence="1">
    <location>
        <begin position="467"/>
        <end position="808"/>
    </location>
</feature>
<dbReference type="PANTHER" id="PTHR31189">
    <property type="entry name" value="OS03G0336100 PROTEIN-RELATED"/>
    <property type="match status" value="1"/>
</dbReference>
<dbReference type="PANTHER" id="PTHR31189:SF7">
    <property type="entry name" value="OS03G0197300 PROTEIN"/>
    <property type="match status" value="1"/>
</dbReference>
<feature type="region of interest" description="Disordered" evidence="1">
    <location>
        <begin position="265"/>
        <end position="286"/>
    </location>
</feature>
<dbReference type="InterPro" id="IPR050253">
    <property type="entry name" value="Seed_Storage-Functional"/>
</dbReference>
<accession>A0A4Y7J607</accession>
<evidence type="ECO:0000313" key="5">
    <source>
        <dbReference type="Proteomes" id="UP000316621"/>
    </source>
</evidence>
<feature type="domain" description="Cupin type-1" evidence="3">
    <location>
        <begin position="290"/>
        <end position="444"/>
    </location>
</feature>
<proteinExistence type="predicted"/>
<dbReference type="InterPro" id="IPR011051">
    <property type="entry name" value="RmlC_Cupin_sf"/>
</dbReference>
<reference evidence="4 5" key="1">
    <citation type="journal article" date="2018" name="Science">
        <title>The opium poppy genome and morphinan production.</title>
        <authorList>
            <person name="Guo L."/>
            <person name="Winzer T."/>
            <person name="Yang X."/>
            <person name="Li Y."/>
            <person name="Ning Z."/>
            <person name="He Z."/>
            <person name="Teodor R."/>
            <person name="Lu Y."/>
            <person name="Bowser T.A."/>
            <person name="Graham I.A."/>
            <person name="Ye K."/>
        </authorList>
    </citation>
    <scope>NUCLEOTIDE SEQUENCE [LARGE SCALE GENOMIC DNA]</scope>
    <source>
        <strain evidence="5">cv. HN1</strain>
        <tissue evidence="4">Leaves</tissue>
    </source>
</reference>
<keyword evidence="5" id="KW-1185">Reference proteome</keyword>
<evidence type="ECO:0000259" key="3">
    <source>
        <dbReference type="SMART" id="SM00835"/>
    </source>
</evidence>
<name>A0A4Y7J607_PAPSO</name>
<dbReference type="Gene3D" id="2.60.120.10">
    <property type="entry name" value="Jelly Rolls"/>
    <property type="match status" value="2"/>
</dbReference>
<dbReference type="STRING" id="3469.A0A4Y7J607"/>
<dbReference type="InterPro" id="IPR006045">
    <property type="entry name" value="Cupin_1"/>
</dbReference>
<feature type="region of interest" description="Disordered" evidence="1">
    <location>
        <begin position="465"/>
        <end position="814"/>
    </location>
</feature>
<dbReference type="CDD" id="cd02245">
    <property type="entry name" value="cupin_7S_vicilin-like_C"/>
    <property type="match status" value="1"/>
</dbReference>
<organism evidence="4 5">
    <name type="scientific">Papaver somniferum</name>
    <name type="common">Opium poppy</name>
    <dbReference type="NCBI Taxonomy" id="3469"/>
    <lineage>
        <taxon>Eukaryota</taxon>
        <taxon>Viridiplantae</taxon>
        <taxon>Streptophyta</taxon>
        <taxon>Embryophyta</taxon>
        <taxon>Tracheophyta</taxon>
        <taxon>Spermatophyta</taxon>
        <taxon>Magnoliopsida</taxon>
        <taxon>Ranunculales</taxon>
        <taxon>Papaveraceae</taxon>
        <taxon>Papaveroideae</taxon>
        <taxon>Papaver</taxon>
    </lineage>
</organism>
<dbReference type="OMA" id="TWWERPR"/>
<evidence type="ECO:0000313" key="4">
    <source>
        <dbReference type="EMBL" id="RZC55075.1"/>
    </source>
</evidence>
<gene>
    <name evidence="4" type="ORF">C5167_013934</name>
</gene>
<dbReference type="Pfam" id="PF00190">
    <property type="entry name" value="Cupin_1"/>
    <property type="match status" value="2"/>
</dbReference>
<dbReference type="AlphaFoldDB" id="A0A4Y7J607"/>
<dbReference type="EMBL" id="CM010717">
    <property type="protein sequence ID" value="RZC55075.1"/>
    <property type="molecule type" value="Genomic_DNA"/>
</dbReference>
<feature type="compositionally biased region" description="Low complexity" evidence="1">
    <location>
        <begin position="265"/>
        <end position="278"/>
    </location>
</feature>
<evidence type="ECO:0000256" key="1">
    <source>
        <dbReference type="SAM" id="MobiDB-lite"/>
    </source>
</evidence>
<dbReference type="SUPFAM" id="SSF51182">
    <property type="entry name" value="RmlC-like cupins"/>
    <property type="match status" value="1"/>
</dbReference>